<evidence type="ECO:0000256" key="16">
    <source>
        <dbReference type="ARBA" id="ARBA00022968"/>
    </source>
</evidence>
<keyword evidence="32" id="KW-1185">Reference proteome</keyword>
<feature type="domain" description="Penicillin-binding protein OB-like" evidence="30">
    <location>
        <begin position="328"/>
        <end position="443"/>
    </location>
</feature>
<dbReference type="InterPro" id="IPR001264">
    <property type="entry name" value="Glyco_trans_51"/>
</dbReference>
<evidence type="ECO:0000259" key="29">
    <source>
        <dbReference type="Pfam" id="PF00912"/>
    </source>
</evidence>
<feature type="domain" description="Glycosyl transferase family 51" evidence="29">
    <location>
        <begin position="56"/>
        <end position="235"/>
    </location>
</feature>
<dbReference type="Proteomes" id="UP001239909">
    <property type="component" value="Unassembled WGS sequence"/>
</dbReference>
<evidence type="ECO:0000256" key="9">
    <source>
        <dbReference type="ARBA" id="ARBA00022645"/>
    </source>
</evidence>
<evidence type="ECO:0000256" key="2">
    <source>
        <dbReference type="ARBA" id="ARBA00004752"/>
    </source>
</evidence>
<keyword evidence="9" id="KW-0121">Carboxypeptidase</keyword>
<keyword evidence="12" id="KW-0808">Transferase</keyword>
<evidence type="ECO:0000256" key="11">
    <source>
        <dbReference type="ARBA" id="ARBA00022676"/>
    </source>
</evidence>
<evidence type="ECO:0000256" key="26">
    <source>
        <dbReference type="SAM" id="MobiDB-lite"/>
    </source>
</evidence>
<evidence type="ECO:0000256" key="22">
    <source>
        <dbReference type="ARBA" id="ARBA00023316"/>
    </source>
</evidence>
<evidence type="ECO:0000313" key="31">
    <source>
        <dbReference type="EMBL" id="GMG84441.1"/>
    </source>
</evidence>
<comment type="similarity">
    <text evidence="4">In the N-terminal section; belongs to the glycosyltransferase 51 family.</text>
</comment>
<comment type="pathway">
    <text evidence="2">Cell wall biogenesis; peptidoglycan biosynthesis.</text>
</comment>
<evidence type="ECO:0000256" key="18">
    <source>
        <dbReference type="ARBA" id="ARBA00022989"/>
    </source>
</evidence>
<comment type="catalytic activity">
    <reaction evidence="25">
        <text>[GlcNAc-(1-&gt;4)-Mur2Ac(oyl-L-Ala-gamma-D-Glu-L-Lys-D-Ala-D-Ala)](n)-di-trans,octa-cis-undecaprenyl diphosphate + beta-D-GlcNAc-(1-&gt;4)-Mur2Ac(oyl-L-Ala-gamma-D-Glu-L-Lys-D-Ala-D-Ala)-di-trans,octa-cis-undecaprenyl diphosphate = [GlcNAc-(1-&gt;4)-Mur2Ac(oyl-L-Ala-gamma-D-Glu-L-Lys-D-Ala-D-Ala)](n+1)-di-trans,octa-cis-undecaprenyl diphosphate + di-trans,octa-cis-undecaprenyl diphosphate + H(+)</text>
        <dbReference type="Rhea" id="RHEA:23708"/>
        <dbReference type="Rhea" id="RHEA-COMP:9602"/>
        <dbReference type="Rhea" id="RHEA-COMP:9603"/>
        <dbReference type="ChEBI" id="CHEBI:15378"/>
        <dbReference type="ChEBI" id="CHEBI:58405"/>
        <dbReference type="ChEBI" id="CHEBI:60033"/>
        <dbReference type="ChEBI" id="CHEBI:78435"/>
        <dbReference type="EC" id="2.4.99.28"/>
    </reaction>
</comment>
<gene>
    <name evidence="31" type="ORF">LNKW23_36570</name>
</gene>
<keyword evidence="7" id="KW-1003">Cell membrane</keyword>
<evidence type="ECO:0000256" key="17">
    <source>
        <dbReference type="ARBA" id="ARBA00022984"/>
    </source>
</evidence>
<proteinExistence type="inferred from homology"/>
<evidence type="ECO:0000256" key="15">
    <source>
        <dbReference type="ARBA" id="ARBA00022960"/>
    </source>
</evidence>
<evidence type="ECO:0000256" key="4">
    <source>
        <dbReference type="ARBA" id="ARBA00007739"/>
    </source>
</evidence>
<keyword evidence="15" id="KW-0133">Cell shape</keyword>
<feature type="domain" description="Penicillin-binding protein transpeptidase" evidence="28">
    <location>
        <begin position="445"/>
        <end position="736"/>
    </location>
</feature>
<keyword evidence="10" id="KW-0645">Protease</keyword>
<dbReference type="InterPro" id="IPR012338">
    <property type="entry name" value="Beta-lactam/transpept-like"/>
</dbReference>
<evidence type="ECO:0000259" key="28">
    <source>
        <dbReference type="Pfam" id="PF00905"/>
    </source>
</evidence>
<keyword evidence="21" id="KW-0511">Multifunctional enzyme</keyword>
<evidence type="ECO:0000256" key="12">
    <source>
        <dbReference type="ARBA" id="ARBA00022679"/>
    </source>
</evidence>
<keyword evidence="27" id="KW-0732">Signal</keyword>
<sequence length="873" mass="94398">MIRLVANLFSNAAIAAVFALVAAAAVVRMYGADLPRHDELVNYQPPMLSRVYNGEGAVIAEYATERRVFAPIEEIPPLVRNAFISAEDKNYYEHPGVDAVGIAKALVRYGVAKAAGRPARLAGASTITQQVMKNFLLDSDREIERKIKEMILAVRLDGALSKDHILELYLNEIFFGARAYGVASAARIYFGKTLEELRPEEVAYLAALPKAPSRLHPVRDRERAIERRDYVLEEMAQNGHLSRAEAEAAKAAPLETILEEDVPDPLAPEAPSYFTHEVRRQVIREMDRDALYEGGLTIRATIDPALQEFAAEALRAALEAFDRDRGVWRGANGRVEAVAEGTTDGWAAALAGAKVARDIPGWYPAVVLASDAEGARLGIAAGETAVEGRITLAGNRWIRRVGPRGAESSAPRPDRADALWKPGDILYVSREENGWALRQIPEIQGAFMAMDPHTGRVLAIQGGFSYEYSRFNRATQAKRQPGSSFKPFVYAAALDAGYAPSTIVLDAPVVVRLGGRTWRPKNSSGGFYGPTPLANGIVYSRNLMTVRIAQSVGMDRVAEYAERFGVYNDMPHHLSYALGAGETTLYDMVAAYGMFANGGRRVRPTVIDRIQNRNGSTLFRHDPRSCQGCGVERYRPEAEPILFDTRDQIMNPYTASELVKMMRGVVERGTASRTVGGLGFPVAGKTGTTNESKDAWFIGFAPNLVAGCYIGYDQPRPMGRGAYGGTLCGPVFKAFMRKAAEVRAPGRFEGPDFGETVTVKLDAETGARLPDDAEGPNVITQTFRTGAEPELFDTVQALVDDESLFGGLAEPLPYEIGADPELPYETSPSARAARGGGGGVGQGAGTQGQAGGAPRPPRPQPPSDVGLGTGGLY</sequence>
<keyword evidence="17" id="KW-0573">Peptidoglycan synthesis</keyword>
<evidence type="ECO:0000256" key="21">
    <source>
        <dbReference type="ARBA" id="ARBA00023268"/>
    </source>
</evidence>
<accession>A0ABQ6LS18</accession>
<dbReference type="Gene3D" id="1.10.3810.10">
    <property type="entry name" value="Biosynthetic peptidoglycan transglycosylase-like"/>
    <property type="match status" value="1"/>
</dbReference>
<dbReference type="EC" id="3.4.16.4" evidence="5"/>
<keyword evidence="22" id="KW-0961">Cell wall biogenesis/degradation</keyword>
<dbReference type="SUPFAM" id="SSF56601">
    <property type="entry name" value="beta-lactamase/transpeptidase-like"/>
    <property type="match status" value="1"/>
</dbReference>
<dbReference type="InterPro" id="IPR050396">
    <property type="entry name" value="Glycosyltr_51/Transpeptidase"/>
</dbReference>
<dbReference type="InterPro" id="IPR001460">
    <property type="entry name" value="PCN-bd_Tpept"/>
</dbReference>
<evidence type="ECO:0000256" key="14">
    <source>
        <dbReference type="ARBA" id="ARBA00022801"/>
    </source>
</evidence>
<keyword evidence="11" id="KW-0328">Glycosyltransferase</keyword>
<feature type="compositionally biased region" description="Gly residues" evidence="26">
    <location>
        <begin position="834"/>
        <end position="851"/>
    </location>
</feature>
<evidence type="ECO:0000256" key="5">
    <source>
        <dbReference type="ARBA" id="ARBA00012448"/>
    </source>
</evidence>
<dbReference type="InterPro" id="IPR031376">
    <property type="entry name" value="PCB_OB"/>
</dbReference>
<comment type="catalytic activity">
    <reaction evidence="23">
        <text>Preferential cleavage: (Ac)2-L-Lys-D-Ala-|-D-Ala. Also transpeptidation of peptidyl-alanyl moieties that are N-acyl substituents of D-alanine.</text>
        <dbReference type="EC" id="3.4.16.4"/>
    </reaction>
</comment>
<dbReference type="NCBIfam" id="TIGR02074">
    <property type="entry name" value="PBP_1a_fam"/>
    <property type="match status" value="1"/>
</dbReference>
<dbReference type="Pfam" id="PF17092">
    <property type="entry name" value="PCB_OB"/>
    <property type="match status" value="1"/>
</dbReference>
<evidence type="ECO:0000256" key="1">
    <source>
        <dbReference type="ARBA" id="ARBA00004249"/>
    </source>
</evidence>
<evidence type="ECO:0000256" key="8">
    <source>
        <dbReference type="ARBA" id="ARBA00022519"/>
    </source>
</evidence>
<dbReference type="PANTHER" id="PTHR32282">
    <property type="entry name" value="BINDING PROTEIN TRANSPEPTIDASE, PUTATIVE-RELATED"/>
    <property type="match status" value="1"/>
</dbReference>
<dbReference type="RefSeq" id="WP_285673489.1">
    <property type="nucleotide sequence ID" value="NZ_BSYI01000036.1"/>
</dbReference>
<dbReference type="EMBL" id="BSYI01000036">
    <property type="protein sequence ID" value="GMG84441.1"/>
    <property type="molecule type" value="Genomic_DNA"/>
</dbReference>
<dbReference type="Gene3D" id="3.40.710.10">
    <property type="entry name" value="DD-peptidase/beta-lactamase superfamily"/>
    <property type="match status" value="2"/>
</dbReference>
<dbReference type="InterPro" id="IPR023346">
    <property type="entry name" value="Lysozyme-like_dom_sf"/>
</dbReference>
<dbReference type="InterPro" id="IPR036950">
    <property type="entry name" value="PBP_transglycosylase"/>
</dbReference>
<dbReference type="EC" id="2.4.99.28" evidence="24"/>
<evidence type="ECO:0000256" key="7">
    <source>
        <dbReference type="ARBA" id="ARBA00022475"/>
    </source>
</evidence>
<evidence type="ECO:0000256" key="10">
    <source>
        <dbReference type="ARBA" id="ARBA00022670"/>
    </source>
</evidence>
<organism evidence="31 32">
    <name type="scientific">Paralimibaculum aggregatum</name>
    <dbReference type="NCBI Taxonomy" id="3036245"/>
    <lineage>
        <taxon>Bacteria</taxon>
        <taxon>Pseudomonadati</taxon>
        <taxon>Pseudomonadota</taxon>
        <taxon>Alphaproteobacteria</taxon>
        <taxon>Rhodobacterales</taxon>
        <taxon>Paracoccaceae</taxon>
        <taxon>Paralimibaculum</taxon>
    </lineage>
</organism>
<keyword evidence="20" id="KW-0046">Antibiotic resistance</keyword>
<keyword evidence="13" id="KW-0812">Transmembrane</keyword>
<dbReference type="SUPFAM" id="SSF53955">
    <property type="entry name" value="Lysozyme-like"/>
    <property type="match status" value="1"/>
</dbReference>
<evidence type="ECO:0000256" key="13">
    <source>
        <dbReference type="ARBA" id="ARBA00022692"/>
    </source>
</evidence>
<comment type="subcellular location">
    <subcellularLocation>
        <location evidence="1">Cell inner membrane</location>
        <topology evidence="1">Single-pass type II membrane protein</topology>
    </subcellularLocation>
</comment>
<comment type="similarity">
    <text evidence="3">In the C-terminal section; belongs to the transpeptidase family.</text>
</comment>
<name>A0ABQ6LS18_9RHOB</name>
<feature type="chain" id="PRO_5046969018" description="Penicillin-binding protein 1A" evidence="27">
    <location>
        <begin position="16"/>
        <end position="873"/>
    </location>
</feature>
<evidence type="ECO:0000256" key="23">
    <source>
        <dbReference type="ARBA" id="ARBA00034000"/>
    </source>
</evidence>
<keyword evidence="8" id="KW-0997">Cell inner membrane</keyword>
<protein>
    <recommendedName>
        <fullName evidence="6">Penicillin-binding protein 1A</fullName>
        <ecNumber evidence="24">2.4.99.28</ecNumber>
        <ecNumber evidence="5">3.4.16.4</ecNumber>
    </recommendedName>
</protein>
<evidence type="ECO:0000313" key="32">
    <source>
        <dbReference type="Proteomes" id="UP001239909"/>
    </source>
</evidence>
<evidence type="ECO:0000256" key="19">
    <source>
        <dbReference type="ARBA" id="ARBA00023136"/>
    </source>
</evidence>
<keyword evidence="19" id="KW-0472">Membrane</keyword>
<dbReference type="PANTHER" id="PTHR32282:SF27">
    <property type="entry name" value="PENICILLIN-BINDING PROTEIN 1A"/>
    <property type="match status" value="1"/>
</dbReference>
<evidence type="ECO:0000256" key="25">
    <source>
        <dbReference type="ARBA" id="ARBA00049902"/>
    </source>
</evidence>
<evidence type="ECO:0000256" key="20">
    <source>
        <dbReference type="ARBA" id="ARBA00023251"/>
    </source>
</evidence>
<comment type="caution">
    <text evidence="31">The sequence shown here is derived from an EMBL/GenBank/DDBJ whole genome shotgun (WGS) entry which is preliminary data.</text>
</comment>
<reference evidence="31 32" key="1">
    <citation type="submission" date="2023-04" db="EMBL/GenBank/DDBJ databases">
        <title>Marinoamorphus aggregata gen. nov., sp. Nov., isolate from tissue of brittle star Ophioplocus japonicus.</title>
        <authorList>
            <person name="Kawano K."/>
            <person name="Sawayama S."/>
            <person name="Nakagawa S."/>
        </authorList>
    </citation>
    <scope>NUCLEOTIDE SEQUENCE [LARGE SCALE GENOMIC DNA]</scope>
    <source>
        <strain evidence="31 32">NKW23</strain>
    </source>
</reference>
<evidence type="ECO:0000256" key="6">
    <source>
        <dbReference type="ARBA" id="ARBA00018638"/>
    </source>
</evidence>
<keyword evidence="14" id="KW-0378">Hydrolase</keyword>
<dbReference type="Pfam" id="PF00905">
    <property type="entry name" value="Transpeptidase"/>
    <property type="match status" value="1"/>
</dbReference>
<evidence type="ECO:0000259" key="30">
    <source>
        <dbReference type="Pfam" id="PF17092"/>
    </source>
</evidence>
<evidence type="ECO:0000256" key="27">
    <source>
        <dbReference type="SAM" id="SignalP"/>
    </source>
</evidence>
<evidence type="ECO:0000256" key="3">
    <source>
        <dbReference type="ARBA" id="ARBA00007090"/>
    </source>
</evidence>
<evidence type="ECO:0000256" key="24">
    <source>
        <dbReference type="ARBA" id="ARBA00044770"/>
    </source>
</evidence>
<keyword evidence="18" id="KW-1133">Transmembrane helix</keyword>
<feature type="signal peptide" evidence="27">
    <location>
        <begin position="1"/>
        <end position="15"/>
    </location>
</feature>
<keyword evidence="16" id="KW-0735">Signal-anchor</keyword>
<feature type="region of interest" description="Disordered" evidence="26">
    <location>
        <begin position="816"/>
        <end position="873"/>
    </location>
</feature>
<dbReference type="Pfam" id="PF00912">
    <property type="entry name" value="Transgly"/>
    <property type="match status" value="1"/>
</dbReference>